<evidence type="ECO:0000313" key="2">
    <source>
        <dbReference type="Proteomes" id="UP001189429"/>
    </source>
</evidence>
<comment type="caution">
    <text evidence="1">The sequence shown here is derived from an EMBL/GenBank/DDBJ whole genome shotgun (WGS) entry which is preliminary data.</text>
</comment>
<accession>A0ABN9VY00</accession>
<protein>
    <submittedName>
        <fullName evidence="1">Uncharacterized protein</fullName>
    </submittedName>
</protein>
<proteinExistence type="predicted"/>
<reference evidence="1" key="1">
    <citation type="submission" date="2023-10" db="EMBL/GenBank/DDBJ databases">
        <authorList>
            <person name="Chen Y."/>
            <person name="Shah S."/>
            <person name="Dougan E. K."/>
            <person name="Thang M."/>
            <person name="Chan C."/>
        </authorList>
    </citation>
    <scope>NUCLEOTIDE SEQUENCE [LARGE SCALE GENOMIC DNA]</scope>
</reference>
<feature type="non-terminal residue" evidence="1">
    <location>
        <position position="173"/>
    </location>
</feature>
<keyword evidence="2" id="KW-1185">Reference proteome</keyword>
<name>A0ABN9VY00_9DINO</name>
<sequence length="173" mass="18968">MQMTQVQAGIAKGALAVNNEIEEHNTSSLKSPNPAYQPLSRQEVESLRDDLHEDAMGLGGIVSDGRRWKMRESMLNFLYVQGISGTCLYCSAVDMALSPSKLLKQVEREFDTSGMEPSAVLNLGDVVSILDSVKQRIRAFQQRCCVVDPLTASPLDVTSHLSAMFCGMRSDVV</sequence>
<organism evidence="1 2">
    <name type="scientific">Prorocentrum cordatum</name>
    <dbReference type="NCBI Taxonomy" id="2364126"/>
    <lineage>
        <taxon>Eukaryota</taxon>
        <taxon>Sar</taxon>
        <taxon>Alveolata</taxon>
        <taxon>Dinophyceae</taxon>
        <taxon>Prorocentrales</taxon>
        <taxon>Prorocentraceae</taxon>
        <taxon>Prorocentrum</taxon>
    </lineage>
</organism>
<evidence type="ECO:0000313" key="1">
    <source>
        <dbReference type="EMBL" id="CAK0878536.1"/>
    </source>
</evidence>
<gene>
    <name evidence="1" type="ORF">PCOR1329_LOCUS62265</name>
</gene>
<dbReference type="EMBL" id="CAUYUJ010017858">
    <property type="protein sequence ID" value="CAK0878536.1"/>
    <property type="molecule type" value="Genomic_DNA"/>
</dbReference>
<dbReference type="Proteomes" id="UP001189429">
    <property type="component" value="Unassembled WGS sequence"/>
</dbReference>